<protein>
    <submittedName>
        <fullName evidence="4">3'-5' exonuclease domain-containing protein</fullName>
    </submittedName>
</protein>
<feature type="compositionally biased region" description="Basic residues" evidence="2">
    <location>
        <begin position="217"/>
        <end position="230"/>
    </location>
</feature>
<keyword evidence="5" id="KW-1185">Reference proteome</keyword>
<keyword evidence="4" id="KW-0378">Hydrolase</keyword>
<comment type="caution">
    <text evidence="4">The sequence shown here is derived from an EMBL/GenBank/DDBJ whole genome shotgun (WGS) entry which is preliminary data.</text>
</comment>
<sequence length="452" mass="51067">MENNLIKESTDNQTESLETTQKKRGRPRKSNLSTSIEQLNNIDSINENQFKCPICNTVQLKEHMEVHFQQELTKLSDTKHNINPSVGLSNSNNGIANMNNNTLSRLPKRGATLNAISNINNNHTATYQLLSNIKSNRDLRDAKLINDLQHVIKSNRYSRLNSNISNGNNNSSHNDISQCFVCLKDLINLSPSDMNKHIDQCFAESELNSTTNGNRKQNSKKRTSTGKKKSKEIDPVNSLEIISDDDGEFSDLPPHTEIYEIDGIKRIRLCSLLENGYENILFDKKSTTSTNNNNNDDDLDLNIEDDDTLKFGEAQYSNNDITETVNNDQDLTTTTATTSTSTATTNSVNNENNNMDSQEMTSTTVTTTTSNSGSNNSFVLESLKQKVKDQEVLLRNIPTCIVCLENYKTPLISIHCWHTLCEQCWLSTLKVKKWCPRCMIITQPQDLRKIYL</sequence>
<dbReference type="Proteomes" id="UP000076078">
    <property type="component" value="Unassembled WGS sequence"/>
</dbReference>
<feature type="compositionally biased region" description="Low complexity" evidence="2">
    <location>
        <begin position="361"/>
        <end position="373"/>
    </location>
</feature>
<dbReference type="SUPFAM" id="SSF57850">
    <property type="entry name" value="RING/U-box"/>
    <property type="match status" value="1"/>
</dbReference>
<evidence type="ECO:0000313" key="5">
    <source>
        <dbReference type="Proteomes" id="UP000076078"/>
    </source>
</evidence>
<evidence type="ECO:0000256" key="2">
    <source>
        <dbReference type="SAM" id="MobiDB-lite"/>
    </source>
</evidence>
<name>A0A152A1A6_TIELA</name>
<feature type="domain" description="RING-type" evidence="3">
    <location>
        <begin position="400"/>
        <end position="438"/>
    </location>
</feature>
<feature type="region of interest" description="Disordered" evidence="2">
    <location>
        <begin position="208"/>
        <end position="233"/>
    </location>
</feature>
<evidence type="ECO:0000256" key="1">
    <source>
        <dbReference type="PROSITE-ProRule" id="PRU00175"/>
    </source>
</evidence>
<dbReference type="InterPro" id="IPR001841">
    <property type="entry name" value="Znf_RING"/>
</dbReference>
<dbReference type="GO" id="GO:0004527">
    <property type="term" value="F:exonuclease activity"/>
    <property type="evidence" value="ECO:0007669"/>
    <property type="project" value="UniProtKB-KW"/>
</dbReference>
<dbReference type="InterPro" id="IPR052443">
    <property type="entry name" value="E3_ubiq-ligase_RNF220-like"/>
</dbReference>
<dbReference type="GO" id="GO:0016567">
    <property type="term" value="P:protein ubiquitination"/>
    <property type="evidence" value="ECO:0007669"/>
    <property type="project" value="TreeGrafter"/>
</dbReference>
<dbReference type="Pfam" id="PF15926">
    <property type="entry name" value="RNF220"/>
    <property type="match status" value="1"/>
</dbReference>
<dbReference type="Pfam" id="PF13923">
    <property type="entry name" value="zf-C3HC4_2"/>
    <property type="match status" value="1"/>
</dbReference>
<dbReference type="InParanoid" id="A0A152A1A6"/>
<keyword evidence="1" id="KW-0862">Zinc</keyword>
<dbReference type="GO" id="GO:0008270">
    <property type="term" value="F:zinc ion binding"/>
    <property type="evidence" value="ECO:0007669"/>
    <property type="project" value="UniProtKB-KW"/>
</dbReference>
<dbReference type="AlphaFoldDB" id="A0A152A1A6"/>
<keyword evidence="1" id="KW-0863">Zinc-finger</keyword>
<keyword evidence="4" id="KW-0269">Exonuclease</keyword>
<dbReference type="PANTHER" id="PTHR13459:SF1">
    <property type="entry name" value="E3 UBIQUITIN-PROTEIN LIGASE RNF220 ISOFORM X1"/>
    <property type="match status" value="1"/>
</dbReference>
<reference evidence="4 5" key="1">
    <citation type="submission" date="2015-12" db="EMBL/GenBank/DDBJ databases">
        <title>Dictyostelia acquired genes for synthesis and detection of signals that induce cell-type specialization by lateral gene transfer from prokaryotes.</title>
        <authorList>
            <person name="Gloeckner G."/>
            <person name="Schaap P."/>
        </authorList>
    </citation>
    <scope>NUCLEOTIDE SEQUENCE [LARGE SCALE GENOMIC DNA]</scope>
    <source>
        <strain evidence="4 5">TK</strain>
    </source>
</reference>
<feature type="compositionally biased region" description="Low complexity" evidence="2">
    <location>
        <begin position="332"/>
        <end position="354"/>
    </location>
</feature>
<keyword evidence="1" id="KW-0479">Metal-binding</keyword>
<dbReference type="OrthoDB" id="6270329at2759"/>
<feature type="region of interest" description="Disordered" evidence="2">
    <location>
        <begin position="324"/>
        <end position="373"/>
    </location>
</feature>
<dbReference type="InterPro" id="IPR013083">
    <property type="entry name" value="Znf_RING/FYVE/PHD"/>
</dbReference>
<feature type="compositionally biased region" description="Polar residues" evidence="2">
    <location>
        <begin position="1"/>
        <end position="19"/>
    </location>
</feature>
<dbReference type="STRING" id="361077.A0A152A1A6"/>
<dbReference type="EMBL" id="LODT01000020">
    <property type="protein sequence ID" value="KYQ99864.1"/>
    <property type="molecule type" value="Genomic_DNA"/>
</dbReference>
<organism evidence="4 5">
    <name type="scientific">Tieghemostelium lacteum</name>
    <name type="common">Slime mold</name>
    <name type="synonym">Dictyostelium lacteum</name>
    <dbReference type="NCBI Taxonomy" id="361077"/>
    <lineage>
        <taxon>Eukaryota</taxon>
        <taxon>Amoebozoa</taxon>
        <taxon>Evosea</taxon>
        <taxon>Eumycetozoa</taxon>
        <taxon>Dictyostelia</taxon>
        <taxon>Dictyosteliales</taxon>
        <taxon>Raperosteliaceae</taxon>
        <taxon>Tieghemostelium</taxon>
    </lineage>
</organism>
<gene>
    <name evidence="4" type="ORF">DLAC_03816</name>
</gene>
<proteinExistence type="predicted"/>
<evidence type="ECO:0000313" key="4">
    <source>
        <dbReference type="EMBL" id="KYQ99864.1"/>
    </source>
</evidence>
<accession>A0A152A1A6</accession>
<keyword evidence="4" id="KW-0540">Nuclease</keyword>
<dbReference type="Gene3D" id="3.30.40.10">
    <property type="entry name" value="Zinc/RING finger domain, C3HC4 (zinc finger)"/>
    <property type="match status" value="1"/>
</dbReference>
<dbReference type="PANTHER" id="PTHR13459">
    <property type="entry name" value="E3 UBIQUITIN-PROTEIN LIGASE RNF220 ISOFORM X1"/>
    <property type="match status" value="1"/>
</dbReference>
<feature type="region of interest" description="Disordered" evidence="2">
    <location>
        <begin position="1"/>
        <end position="34"/>
    </location>
</feature>
<dbReference type="GO" id="GO:0061630">
    <property type="term" value="F:ubiquitin protein ligase activity"/>
    <property type="evidence" value="ECO:0007669"/>
    <property type="project" value="TreeGrafter"/>
</dbReference>
<dbReference type="InterPro" id="IPR031824">
    <property type="entry name" value="RNF220_mid"/>
</dbReference>
<evidence type="ECO:0000259" key="3">
    <source>
        <dbReference type="PROSITE" id="PS50089"/>
    </source>
</evidence>
<dbReference type="PROSITE" id="PS50089">
    <property type="entry name" value="ZF_RING_2"/>
    <property type="match status" value="1"/>
</dbReference>